<dbReference type="EMBL" id="PDLO01000003">
    <property type="protein sequence ID" value="PHK98829.1"/>
    <property type="molecule type" value="Genomic_DNA"/>
</dbReference>
<organism evidence="2 3">
    <name type="scientific">Neolewinella marina</name>
    <dbReference type="NCBI Taxonomy" id="438751"/>
    <lineage>
        <taxon>Bacteria</taxon>
        <taxon>Pseudomonadati</taxon>
        <taxon>Bacteroidota</taxon>
        <taxon>Saprospiria</taxon>
        <taxon>Saprospirales</taxon>
        <taxon>Lewinellaceae</taxon>
        <taxon>Neolewinella</taxon>
    </lineage>
</organism>
<reference evidence="2 3" key="1">
    <citation type="submission" date="2017-10" db="EMBL/GenBank/DDBJ databases">
        <title>The draft genome sequence of Lewinella marina KCTC 32374.</title>
        <authorList>
            <person name="Wang K."/>
        </authorList>
    </citation>
    <scope>NUCLEOTIDE SEQUENCE [LARGE SCALE GENOMIC DNA]</scope>
    <source>
        <strain evidence="2 3">MKG-38</strain>
    </source>
</reference>
<evidence type="ECO:0000313" key="2">
    <source>
        <dbReference type="EMBL" id="PHK98829.1"/>
    </source>
</evidence>
<evidence type="ECO:0000313" key="3">
    <source>
        <dbReference type="Proteomes" id="UP000226437"/>
    </source>
</evidence>
<dbReference type="Pfam" id="PF10677">
    <property type="entry name" value="DUF2490"/>
    <property type="match status" value="1"/>
</dbReference>
<evidence type="ECO:0000256" key="1">
    <source>
        <dbReference type="SAM" id="SignalP"/>
    </source>
</evidence>
<comment type="caution">
    <text evidence="2">The sequence shown here is derived from an EMBL/GenBank/DDBJ whole genome shotgun (WGS) entry which is preliminary data.</text>
</comment>
<dbReference type="OrthoDB" id="1493022at2"/>
<gene>
    <name evidence="2" type="ORF">CGL56_10225</name>
</gene>
<proteinExistence type="predicted"/>
<name>A0A2G0CFT1_9BACT</name>
<evidence type="ECO:0008006" key="4">
    <source>
        <dbReference type="Google" id="ProtNLM"/>
    </source>
</evidence>
<feature type="chain" id="PRO_5013739999" description="DUF2490 domain-containing protein" evidence="1">
    <location>
        <begin position="20"/>
        <end position="233"/>
    </location>
</feature>
<feature type="signal peptide" evidence="1">
    <location>
        <begin position="1"/>
        <end position="19"/>
    </location>
</feature>
<dbReference type="InterPro" id="IPR019619">
    <property type="entry name" value="DUF2490"/>
</dbReference>
<keyword evidence="3" id="KW-1185">Reference proteome</keyword>
<protein>
    <recommendedName>
        <fullName evidence="4">DUF2490 domain-containing protein</fullName>
    </recommendedName>
</protein>
<dbReference type="AlphaFoldDB" id="A0A2G0CFT1"/>
<keyword evidence="1" id="KW-0732">Signal</keyword>
<sequence>MRPYLLLSLLLTLPHWLPAQLNLFSGASFEHEVTPNWGYQFEVEHRQVVNTGDDNRVLLLGAINHRIVGRLDVTPGVRFTPRYDTDEPSTVRLFTDLNFSHPLGEGPFSLEARVRSQYERALADNGSGPEVAVRPRVGIAYQLLEHTGLVAEYEARYRFDTRDAWTQHRYTFGMEQQLSTRISVEAFFRLEREIDPPVPETEPTIGVFLVYVLPDRRDRDWRYRSPFGRSLLW</sequence>
<accession>A0A2G0CFT1</accession>
<dbReference type="RefSeq" id="WP_099106439.1">
    <property type="nucleotide sequence ID" value="NZ_JAATJF010000001.1"/>
</dbReference>
<dbReference type="Proteomes" id="UP000226437">
    <property type="component" value="Unassembled WGS sequence"/>
</dbReference>